<evidence type="ECO:0000256" key="2">
    <source>
        <dbReference type="ARBA" id="ARBA00007362"/>
    </source>
</evidence>
<keyword evidence="3 6" id="KW-0812">Transmembrane</keyword>
<feature type="domain" description="EamA" evidence="7">
    <location>
        <begin position="22"/>
        <end position="155"/>
    </location>
</feature>
<feature type="domain" description="EamA" evidence="7">
    <location>
        <begin position="167"/>
        <end position="301"/>
    </location>
</feature>
<keyword evidence="9" id="KW-1185">Reference proteome</keyword>
<evidence type="ECO:0000256" key="3">
    <source>
        <dbReference type="ARBA" id="ARBA00022692"/>
    </source>
</evidence>
<dbReference type="EMBL" id="BAABCX010000007">
    <property type="protein sequence ID" value="GAA3550080.1"/>
    <property type="molecule type" value="Genomic_DNA"/>
</dbReference>
<feature type="transmembrane region" description="Helical" evidence="6">
    <location>
        <begin position="285"/>
        <end position="305"/>
    </location>
</feature>
<dbReference type="InterPro" id="IPR000620">
    <property type="entry name" value="EamA_dom"/>
</dbReference>
<gene>
    <name evidence="8" type="ORF">GCM10022394_32770</name>
</gene>
<evidence type="ECO:0000313" key="9">
    <source>
        <dbReference type="Proteomes" id="UP001500795"/>
    </source>
</evidence>
<evidence type="ECO:0000256" key="4">
    <source>
        <dbReference type="ARBA" id="ARBA00022989"/>
    </source>
</evidence>
<organism evidence="8 9">
    <name type="scientific">Zobellella aerophila</name>
    <dbReference type="NCBI Taxonomy" id="870480"/>
    <lineage>
        <taxon>Bacteria</taxon>
        <taxon>Pseudomonadati</taxon>
        <taxon>Pseudomonadota</taxon>
        <taxon>Gammaproteobacteria</taxon>
        <taxon>Aeromonadales</taxon>
        <taxon>Aeromonadaceae</taxon>
        <taxon>Zobellella</taxon>
    </lineage>
</organism>
<evidence type="ECO:0000256" key="6">
    <source>
        <dbReference type="SAM" id="Phobius"/>
    </source>
</evidence>
<evidence type="ECO:0000259" key="7">
    <source>
        <dbReference type="Pfam" id="PF00892"/>
    </source>
</evidence>
<feature type="transmembrane region" description="Helical" evidence="6">
    <location>
        <begin position="52"/>
        <end position="71"/>
    </location>
</feature>
<dbReference type="PANTHER" id="PTHR32322:SF2">
    <property type="entry name" value="EAMA DOMAIN-CONTAINING PROTEIN"/>
    <property type="match status" value="1"/>
</dbReference>
<name>A0ABP6WD03_9GAMM</name>
<dbReference type="Proteomes" id="UP001500795">
    <property type="component" value="Unassembled WGS sequence"/>
</dbReference>
<feature type="transmembrane region" description="Helical" evidence="6">
    <location>
        <begin position="234"/>
        <end position="252"/>
    </location>
</feature>
<feature type="transmembrane region" description="Helical" evidence="6">
    <location>
        <begin position="196"/>
        <end position="214"/>
    </location>
</feature>
<dbReference type="InterPro" id="IPR050638">
    <property type="entry name" value="AA-Vitamin_Transporters"/>
</dbReference>
<dbReference type="Gene3D" id="1.10.3730.20">
    <property type="match status" value="1"/>
</dbReference>
<accession>A0ABP6WD03</accession>
<feature type="transmembrane region" description="Helical" evidence="6">
    <location>
        <begin position="83"/>
        <end position="102"/>
    </location>
</feature>
<keyword evidence="5 6" id="KW-0472">Membrane</keyword>
<feature type="transmembrane region" description="Helical" evidence="6">
    <location>
        <begin position="165"/>
        <end position="184"/>
    </location>
</feature>
<comment type="similarity">
    <text evidence="2">Belongs to the EamA transporter family.</text>
</comment>
<protein>
    <submittedName>
        <fullName evidence="8">DMT family transporter</fullName>
    </submittedName>
</protein>
<sequence>MSHTAALTQVTPLSTHAGQRWIGYLAALFTVFIWSIYFLSLRLGALSPLGSLDITLFRYAVPGVLLLPLLVARRARLLMVNPLWLLGMMVGAGVPFFLLSMFGMGLAPVVQGSTLIPGTAPLFVTGLAVLVFRQPLSVWRRLGLGAVLAGVCCLLWQGHRAGGDLGLGQLLFLLCSLLWALFTISVRQSGLRPLEVAAVVTVPNGLLAIGYLLIGQTPLTLSQVPMHEWLSQLLVQGLIVGLGAGFLFGYAIQRLGAEISAAIGSLTPVCATLLAWLLLQESIQPLTGLGLMLVTLGVICASGLLSREG</sequence>
<dbReference type="PANTHER" id="PTHR32322">
    <property type="entry name" value="INNER MEMBRANE TRANSPORTER"/>
    <property type="match status" value="1"/>
</dbReference>
<feature type="transmembrane region" description="Helical" evidence="6">
    <location>
        <begin position="114"/>
        <end position="132"/>
    </location>
</feature>
<keyword evidence="4 6" id="KW-1133">Transmembrane helix</keyword>
<evidence type="ECO:0000256" key="5">
    <source>
        <dbReference type="ARBA" id="ARBA00023136"/>
    </source>
</evidence>
<dbReference type="RefSeq" id="WP_344959912.1">
    <property type="nucleotide sequence ID" value="NZ_BAABCX010000007.1"/>
</dbReference>
<reference evidence="9" key="1">
    <citation type="journal article" date="2019" name="Int. J. Syst. Evol. Microbiol.">
        <title>The Global Catalogue of Microorganisms (GCM) 10K type strain sequencing project: providing services to taxonomists for standard genome sequencing and annotation.</title>
        <authorList>
            <consortium name="The Broad Institute Genomics Platform"/>
            <consortium name="The Broad Institute Genome Sequencing Center for Infectious Disease"/>
            <person name="Wu L."/>
            <person name="Ma J."/>
        </authorList>
    </citation>
    <scope>NUCLEOTIDE SEQUENCE [LARGE SCALE GENOMIC DNA]</scope>
    <source>
        <strain evidence="9">JCM 17110</strain>
    </source>
</reference>
<feature type="transmembrane region" description="Helical" evidence="6">
    <location>
        <begin position="259"/>
        <end position="279"/>
    </location>
</feature>
<proteinExistence type="inferred from homology"/>
<feature type="transmembrane region" description="Helical" evidence="6">
    <location>
        <begin position="139"/>
        <end position="159"/>
    </location>
</feature>
<evidence type="ECO:0000256" key="1">
    <source>
        <dbReference type="ARBA" id="ARBA00004141"/>
    </source>
</evidence>
<dbReference type="InterPro" id="IPR037185">
    <property type="entry name" value="EmrE-like"/>
</dbReference>
<evidence type="ECO:0000313" key="8">
    <source>
        <dbReference type="EMBL" id="GAA3550080.1"/>
    </source>
</evidence>
<comment type="caution">
    <text evidence="8">The sequence shown here is derived from an EMBL/GenBank/DDBJ whole genome shotgun (WGS) entry which is preliminary data.</text>
</comment>
<feature type="transmembrane region" description="Helical" evidence="6">
    <location>
        <begin position="21"/>
        <end position="40"/>
    </location>
</feature>
<dbReference type="Pfam" id="PF00892">
    <property type="entry name" value="EamA"/>
    <property type="match status" value="2"/>
</dbReference>
<dbReference type="SUPFAM" id="SSF103481">
    <property type="entry name" value="Multidrug resistance efflux transporter EmrE"/>
    <property type="match status" value="2"/>
</dbReference>
<comment type="subcellular location">
    <subcellularLocation>
        <location evidence="1">Membrane</location>
        <topology evidence="1">Multi-pass membrane protein</topology>
    </subcellularLocation>
</comment>